<evidence type="ECO:0000256" key="1">
    <source>
        <dbReference type="SAM" id="Phobius"/>
    </source>
</evidence>
<reference evidence="2 3" key="1">
    <citation type="submission" date="2012-02" db="EMBL/GenBank/DDBJ databases">
        <title>The Genome Sequence of Bacteroides salyersiae CL02T12C01.</title>
        <authorList>
            <consortium name="The Broad Institute Genome Sequencing Platform"/>
            <person name="Earl A."/>
            <person name="Ward D."/>
            <person name="Feldgarden M."/>
            <person name="Gevers D."/>
            <person name="Zitomersky N.L."/>
            <person name="Coyne M.J."/>
            <person name="Comstock L.E."/>
            <person name="Young S.K."/>
            <person name="Zeng Q."/>
            <person name="Gargeya S."/>
            <person name="Fitzgerald M."/>
            <person name="Haas B."/>
            <person name="Abouelleil A."/>
            <person name="Alvarado L."/>
            <person name="Arachchi H.M."/>
            <person name="Berlin A."/>
            <person name="Chapman S.B."/>
            <person name="Gearin G."/>
            <person name="Goldberg J."/>
            <person name="Griggs A."/>
            <person name="Gujja S."/>
            <person name="Hansen M."/>
            <person name="Heiman D."/>
            <person name="Howarth C."/>
            <person name="Larimer J."/>
            <person name="Lui A."/>
            <person name="MacDonald P.J.P."/>
            <person name="McCowen C."/>
            <person name="Montmayeur A."/>
            <person name="Murphy C."/>
            <person name="Neiman D."/>
            <person name="Pearson M."/>
            <person name="Priest M."/>
            <person name="Roberts A."/>
            <person name="Saif S."/>
            <person name="Shea T."/>
            <person name="Sisk P."/>
            <person name="Stolte C."/>
            <person name="Sykes S."/>
            <person name="Wortman J."/>
            <person name="Nusbaum C."/>
            <person name="Birren B."/>
        </authorList>
    </citation>
    <scope>NUCLEOTIDE SEQUENCE [LARGE SCALE GENOMIC DNA]</scope>
    <source>
        <strain evidence="2 3">CL02T12C01</strain>
    </source>
</reference>
<evidence type="ECO:0000313" key="2">
    <source>
        <dbReference type="EMBL" id="EIY61180.1"/>
    </source>
</evidence>
<dbReference type="HOGENOM" id="CLU_3149575_0_0_10"/>
<feature type="transmembrane region" description="Helical" evidence="1">
    <location>
        <begin position="7"/>
        <end position="25"/>
    </location>
</feature>
<keyword evidence="3" id="KW-1185">Reference proteome</keyword>
<dbReference type="Proteomes" id="UP000005150">
    <property type="component" value="Unassembled WGS sequence"/>
</dbReference>
<keyword evidence="1" id="KW-0472">Membrane</keyword>
<comment type="caution">
    <text evidence="2">The sequence shown here is derived from an EMBL/GenBank/DDBJ whole genome shotgun (WGS) entry which is preliminary data.</text>
</comment>
<protein>
    <submittedName>
        <fullName evidence="2">Uncharacterized protein</fullName>
    </submittedName>
</protein>
<dbReference type="AlphaFoldDB" id="I8YDG0"/>
<accession>I8YDG0</accession>
<keyword evidence="1" id="KW-1133">Transmembrane helix</keyword>
<dbReference type="RefSeq" id="WP_005931831.1">
    <property type="nucleotide sequence ID" value="NZ_JH724308.1"/>
</dbReference>
<dbReference type="PATRIC" id="fig|997887.3.peg.3163"/>
<sequence>MKEKNRTWIIIAIIIAVLLLGYWVLSSPRVEKDVNQQSKEVIEDLTID</sequence>
<organism evidence="2 3">
    <name type="scientific">Bacteroides salyersiae CL02T12C01</name>
    <dbReference type="NCBI Taxonomy" id="997887"/>
    <lineage>
        <taxon>Bacteria</taxon>
        <taxon>Pseudomonadati</taxon>
        <taxon>Bacteroidota</taxon>
        <taxon>Bacteroidia</taxon>
        <taxon>Bacteroidales</taxon>
        <taxon>Bacteroidaceae</taxon>
        <taxon>Bacteroides</taxon>
    </lineage>
</organism>
<proteinExistence type="predicted"/>
<dbReference type="EMBL" id="AGXV01000035">
    <property type="protein sequence ID" value="EIY61180.1"/>
    <property type="molecule type" value="Genomic_DNA"/>
</dbReference>
<dbReference type="GeneID" id="93117306"/>
<evidence type="ECO:0000313" key="3">
    <source>
        <dbReference type="Proteomes" id="UP000005150"/>
    </source>
</evidence>
<gene>
    <name evidence="2" type="ORF">HMPREF1071_03051</name>
</gene>
<keyword evidence="1" id="KW-0812">Transmembrane</keyword>
<name>I8YDG0_9BACE</name>